<proteinExistence type="inferred from homology"/>
<dbReference type="EMBL" id="FWFQ01000021">
    <property type="protein sequence ID" value="SLN54013.1"/>
    <property type="molecule type" value="Genomic_DNA"/>
</dbReference>
<evidence type="ECO:0000256" key="2">
    <source>
        <dbReference type="RuleBase" id="RU003707"/>
    </source>
</evidence>
<dbReference type="InterPro" id="IPR018376">
    <property type="entry name" value="Enoyl-CoA_hyd/isom_CS"/>
</dbReference>
<comment type="similarity">
    <text evidence="1 2">Belongs to the enoyl-CoA hydratase/isomerase family.</text>
</comment>
<dbReference type="Gene3D" id="3.90.226.10">
    <property type="entry name" value="2-enoyl-CoA Hydratase, Chain A, domain 1"/>
    <property type="match status" value="1"/>
</dbReference>
<dbReference type="InterPro" id="IPR001753">
    <property type="entry name" value="Enoyl-CoA_hydra/iso"/>
</dbReference>
<dbReference type="Proteomes" id="UP000193409">
    <property type="component" value="Unassembled WGS sequence"/>
</dbReference>
<dbReference type="InterPro" id="IPR029045">
    <property type="entry name" value="ClpP/crotonase-like_dom_sf"/>
</dbReference>
<dbReference type="NCBIfam" id="NF005675">
    <property type="entry name" value="PRK07468.1"/>
    <property type="match status" value="1"/>
</dbReference>
<protein>
    <submittedName>
        <fullName evidence="3">Putative enoyl-CoA hydratase echA8</fullName>
        <ecNumber evidence="3">4.2.1.17</ecNumber>
    </submittedName>
</protein>
<evidence type="ECO:0000313" key="4">
    <source>
        <dbReference type="Proteomes" id="UP000193409"/>
    </source>
</evidence>
<dbReference type="AlphaFoldDB" id="A0A1Y5T2M2"/>
<dbReference type="SUPFAM" id="SSF52096">
    <property type="entry name" value="ClpP/crotonase"/>
    <property type="match status" value="1"/>
</dbReference>
<keyword evidence="3" id="KW-0456">Lyase</keyword>
<dbReference type="RefSeq" id="WP_085869354.1">
    <property type="nucleotide sequence ID" value="NZ_FWFQ01000021.1"/>
</dbReference>
<gene>
    <name evidence="3" type="primary">echA8_3</name>
    <name evidence="3" type="ORF">PSA7680_02823</name>
</gene>
<dbReference type="OrthoDB" id="9795613at2"/>
<dbReference type="EC" id="4.2.1.17" evidence="3"/>
<name>A0A1Y5T2M2_9RHOB</name>
<reference evidence="3 4" key="1">
    <citation type="submission" date="2017-03" db="EMBL/GenBank/DDBJ databases">
        <authorList>
            <person name="Afonso C.L."/>
            <person name="Miller P.J."/>
            <person name="Scott M.A."/>
            <person name="Spackman E."/>
            <person name="Goraichik I."/>
            <person name="Dimitrov K.M."/>
            <person name="Suarez D.L."/>
            <person name="Swayne D.E."/>
        </authorList>
    </citation>
    <scope>NUCLEOTIDE SEQUENCE [LARGE SCALE GENOMIC DNA]</scope>
    <source>
        <strain evidence="3 4">CECT 7680</strain>
    </source>
</reference>
<dbReference type="InterPro" id="IPR051683">
    <property type="entry name" value="Enoyl-CoA_Hydratase/Isomerase"/>
</dbReference>
<dbReference type="GO" id="GO:0004300">
    <property type="term" value="F:enoyl-CoA hydratase activity"/>
    <property type="evidence" value="ECO:0007669"/>
    <property type="project" value="UniProtKB-EC"/>
</dbReference>
<dbReference type="CDD" id="cd06558">
    <property type="entry name" value="crotonase-like"/>
    <property type="match status" value="1"/>
</dbReference>
<dbReference type="PANTHER" id="PTHR42964">
    <property type="entry name" value="ENOYL-COA HYDRATASE"/>
    <property type="match status" value="1"/>
</dbReference>
<evidence type="ECO:0000313" key="3">
    <source>
        <dbReference type="EMBL" id="SLN54013.1"/>
    </source>
</evidence>
<dbReference type="PANTHER" id="PTHR42964:SF1">
    <property type="entry name" value="POLYKETIDE BIOSYNTHESIS ENOYL-COA HYDRATASE PKSH-RELATED"/>
    <property type="match status" value="1"/>
</dbReference>
<dbReference type="PROSITE" id="PS00166">
    <property type="entry name" value="ENOYL_COA_HYDRATASE"/>
    <property type="match status" value="1"/>
</dbReference>
<dbReference type="Pfam" id="PF00378">
    <property type="entry name" value="ECH_1"/>
    <property type="match status" value="1"/>
</dbReference>
<sequence>MTAYQTLSVSTDARGVVSLQLNRPEARNALSAQMIEELTDFARTVGAAPGTRAVVLSGAGKVFCAGGDLGWMMDQIRADRPTRMREARKLAAMLRALNEMPSPLIGRIHGGVFGGGVGMASVCDVAIAESGTTFGLTETRLGLIPATIGPYVIARMGEGKARRVFMSARLFGAAEAQALDLIAGHAAAEDLDARVEAEVAPYLEVAPGAVGAAKALARALGPRIDDTVIDDTITRLADTWETPEAREGIEAFLNKGVPSWRRA</sequence>
<organism evidence="3 4">
    <name type="scientific">Pseudoruegeria aquimaris</name>
    <dbReference type="NCBI Taxonomy" id="393663"/>
    <lineage>
        <taxon>Bacteria</taxon>
        <taxon>Pseudomonadati</taxon>
        <taxon>Pseudomonadota</taxon>
        <taxon>Alphaproteobacteria</taxon>
        <taxon>Rhodobacterales</taxon>
        <taxon>Roseobacteraceae</taxon>
        <taxon>Pseudoruegeria</taxon>
    </lineage>
</organism>
<keyword evidence="4" id="KW-1185">Reference proteome</keyword>
<evidence type="ECO:0000256" key="1">
    <source>
        <dbReference type="ARBA" id="ARBA00005254"/>
    </source>
</evidence>
<accession>A0A1Y5T2M2</accession>